<keyword evidence="8" id="KW-0472">Membrane</keyword>
<reference evidence="11" key="2">
    <citation type="journal article" date="2007" name="PLoS Biol.">
        <title>Survey sequencing and comparative analysis of the elephant shark (Callorhinchus milii) genome.</title>
        <authorList>
            <person name="Venkatesh B."/>
            <person name="Kirkness E.F."/>
            <person name="Loh Y.H."/>
            <person name="Halpern A.L."/>
            <person name="Lee A.P."/>
            <person name="Johnson J."/>
            <person name="Dandona N."/>
            <person name="Viswanathan L.D."/>
            <person name="Tay A."/>
            <person name="Venter J.C."/>
            <person name="Strausberg R.L."/>
            <person name="Brenner S."/>
        </authorList>
    </citation>
    <scope>NUCLEOTIDE SEQUENCE [LARGE SCALE GENOMIC DNA]</scope>
</reference>
<dbReference type="Ensembl" id="ENSCMIT00000032976.1">
    <property type="protein sequence ID" value="ENSCMIP00000032483.1"/>
    <property type="gene ID" value="ENSCMIG00000013878.1"/>
</dbReference>
<dbReference type="GO" id="GO:0000139">
    <property type="term" value="C:Golgi membrane"/>
    <property type="evidence" value="ECO:0007669"/>
    <property type="project" value="UniProtKB-SubCell"/>
</dbReference>
<evidence type="ECO:0000256" key="8">
    <source>
        <dbReference type="ARBA" id="ARBA00023136"/>
    </source>
</evidence>
<organism evidence="10 11">
    <name type="scientific">Callorhinchus milii</name>
    <name type="common">Ghost shark</name>
    <dbReference type="NCBI Taxonomy" id="7868"/>
    <lineage>
        <taxon>Eukaryota</taxon>
        <taxon>Metazoa</taxon>
        <taxon>Chordata</taxon>
        <taxon>Craniata</taxon>
        <taxon>Vertebrata</taxon>
        <taxon>Chondrichthyes</taxon>
        <taxon>Holocephali</taxon>
        <taxon>Chimaeriformes</taxon>
        <taxon>Callorhinchidae</taxon>
        <taxon>Callorhinchus</taxon>
    </lineage>
</organism>
<dbReference type="GeneTree" id="ENSGT00950000182923"/>
<comment type="similarity">
    <text evidence="2">Belongs to the galactose-3-O-sulfotransferase family.</text>
</comment>
<proteinExistence type="inferred from homology"/>
<name>A0A4W3J2Q3_CALMI</name>
<dbReference type="GO" id="GO:0009101">
    <property type="term" value="P:glycoprotein biosynthetic process"/>
    <property type="evidence" value="ECO:0007669"/>
    <property type="project" value="TreeGrafter"/>
</dbReference>
<reference evidence="11" key="3">
    <citation type="journal article" date="2014" name="Nature">
        <title>Elephant shark genome provides unique insights into gnathostome evolution.</title>
        <authorList>
            <consortium name="International Elephant Shark Genome Sequencing Consortium"/>
            <person name="Venkatesh B."/>
            <person name="Lee A.P."/>
            <person name="Ravi V."/>
            <person name="Maurya A.K."/>
            <person name="Lian M.M."/>
            <person name="Swann J.B."/>
            <person name="Ohta Y."/>
            <person name="Flajnik M.F."/>
            <person name="Sutoh Y."/>
            <person name="Kasahara M."/>
            <person name="Hoon S."/>
            <person name="Gangu V."/>
            <person name="Roy S.W."/>
            <person name="Irimia M."/>
            <person name="Korzh V."/>
            <person name="Kondrychyn I."/>
            <person name="Lim Z.W."/>
            <person name="Tay B.H."/>
            <person name="Tohari S."/>
            <person name="Kong K.W."/>
            <person name="Ho S."/>
            <person name="Lorente-Galdos B."/>
            <person name="Quilez J."/>
            <person name="Marques-Bonet T."/>
            <person name="Raney B.J."/>
            <person name="Ingham P.W."/>
            <person name="Tay A."/>
            <person name="Hillier L.W."/>
            <person name="Minx P."/>
            <person name="Boehm T."/>
            <person name="Wilson R.K."/>
            <person name="Brenner S."/>
            <person name="Warren W.C."/>
        </authorList>
    </citation>
    <scope>NUCLEOTIDE SEQUENCE [LARGE SCALE GENOMIC DNA]</scope>
</reference>
<keyword evidence="4" id="KW-0812">Transmembrane</keyword>
<dbReference type="GO" id="GO:0009247">
    <property type="term" value="P:glycolipid biosynthetic process"/>
    <property type="evidence" value="ECO:0007669"/>
    <property type="project" value="InterPro"/>
</dbReference>
<dbReference type="PANTHER" id="PTHR14647">
    <property type="entry name" value="GALACTOSE-3-O-SULFOTRANSFERASE"/>
    <property type="match status" value="1"/>
</dbReference>
<evidence type="ECO:0000256" key="3">
    <source>
        <dbReference type="ARBA" id="ARBA00022679"/>
    </source>
</evidence>
<keyword evidence="7" id="KW-0333">Golgi apparatus</keyword>
<reference evidence="11" key="1">
    <citation type="journal article" date="2006" name="Science">
        <title>Ancient noncoding elements conserved in the human genome.</title>
        <authorList>
            <person name="Venkatesh B."/>
            <person name="Kirkness E.F."/>
            <person name="Loh Y.H."/>
            <person name="Halpern A.L."/>
            <person name="Lee A.P."/>
            <person name="Johnson J."/>
            <person name="Dandona N."/>
            <person name="Viswanathan L.D."/>
            <person name="Tay A."/>
            <person name="Venter J.C."/>
            <person name="Strausberg R.L."/>
            <person name="Brenner S."/>
        </authorList>
    </citation>
    <scope>NUCLEOTIDE SEQUENCE [LARGE SCALE GENOMIC DNA]</scope>
</reference>
<keyword evidence="3" id="KW-0808">Transferase</keyword>
<evidence type="ECO:0000313" key="11">
    <source>
        <dbReference type="Proteomes" id="UP000314986"/>
    </source>
</evidence>
<dbReference type="InterPro" id="IPR009729">
    <property type="entry name" value="Gal-3-0_sulfotransfrase"/>
</dbReference>
<keyword evidence="11" id="KW-1185">Reference proteome</keyword>
<protein>
    <submittedName>
        <fullName evidence="10">Galactose-3-O-sulfotransferase 2</fullName>
    </submittedName>
</protein>
<comment type="subcellular location">
    <subcellularLocation>
        <location evidence="1">Golgi apparatus membrane</location>
        <topology evidence="1">Single-pass type II membrane protein</topology>
    </subcellularLocation>
</comment>
<dbReference type="InParanoid" id="A0A4W3J2Q3"/>
<reference evidence="10" key="4">
    <citation type="submission" date="2025-08" db="UniProtKB">
        <authorList>
            <consortium name="Ensembl"/>
        </authorList>
    </citation>
    <scope>IDENTIFICATION</scope>
</reference>
<keyword evidence="6" id="KW-1133">Transmembrane helix</keyword>
<sequence>MKQRNQQICNYFKKKGKCVPSKHNDLKKTGRREEAPAYAQASCSPKTHIMFLKTHKSASSTILNILYRFGEANGLVLALPRRPSFQLGYPKFFSAKQVAGFPTKWNQYNIMCNHLRFYLPEVKKVMPEETFYFSIVRNPTTLMESSFTYYKHSAPAFYKASSLTEFVKDPWVYYNNAANNHYARNLLSFDFGFDNNANYSEKYMASIISTIETQFNLILVTEYFDESIILLKEALCWELDDVVFFKLNIRSNATKEHLSQETIEEIKDWNAVDWNLYLHFNKTFWQKIDETIGRKRMQQEVDKLRQKQTELMKTCLEHGGAVDASKIKDKALKPFQFGKARILGYNLNPDLDHTITVKCQRLVIPELQYTKLLYDKQYS</sequence>
<evidence type="ECO:0000256" key="2">
    <source>
        <dbReference type="ARBA" id="ARBA00008124"/>
    </source>
</evidence>
<evidence type="ECO:0000256" key="7">
    <source>
        <dbReference type="ARBA" id="ARBA00023034"/>
    </source>
</evidence>
<accession>A0A4W3J2Q3</accession>
<dbReference type="PANTHER" id="PTHR14647:SF55">
    <property type="entry name" value="GALACTOSE-3-O-SULFOTRANSFERASE 2"/>
    <property type="match status" value="1"/>
</dbReference>
<dbReference type="SUPFAM" id="SSF52540">
    <property type="entry name" value="P-loop containing nucleoside triphosphate hydrolases"/>
    <property type="match status" value="1"/>
</dbReference>
<keyword evidence="9" id="KW-0325">Glycoprotein</keyword>
<dbReference type="InterPro" id="IPR027417">
    <property type="entry name" value="P-loop_NTPase"/>
</dbReference>
<evidence type="ECO:0000256" key="1">
    <source>
        <dbReference type="ARBA" id="ARBA00004323"/>
    </source>
</evidence>
<evidence type="ECO:0000256" key="4">
    <source>
        <dbReference type="ARBA" id="ARBA00022692"/>
    </source>
</evidence>
<evidence type="ECO:0000256" key="6">
    <source>
        <dbReference type="ARBA" id="ARBA00022989"/>
    </source>
</evidence>
<dbReference type="Proteomes" id="UP000314986">
    <property type="component" value="Unassembled WGS sequence"/>
</dbReference>
<dbReference type="Pfam" id="PF06990">
    <property type="entry name" value="Gal-3-0_sulfotr"/>
    <property type="match status" value="1"/>
</dbReference>
<reference evidence="10" key="5">
    <citation type="submission" date="2025-09" db="UniProtKB">
        <authorList>
            <consortium name="Ensembl"/>
        </authorList>
    </citation>
    <scope>IDENTIFICATION</scope>
</reference>
<dbReference type="AlphaFoldDB" id="A0A4W3J2Q3"/>
<evidence type="ECO:0000313" key="10">
    <source>
        <dbReference type="Ensembl" id="ENSCMIP00000032483.1"/>
    </source>
</evidence>
<dbReference type="OMA" id="YPHHFLA"/>
<keyword evidence="5" id="KW-0735">Signal-anchor</keyword>
<evidence type="ECO:0000256" key="5">
    <source>
        <dbReference type="ARBA" id="ARBA00022968"/>
    </source>
</evidence>
<evidence type="ECO:0000256" key="9">
    <source>
        <dbReference type="ARBA" id="ARBA00023180"/>
    </source>
</evidence>
<dbReference type="GO" id="GO:0001733">
    <property type="term" value="F:galactosylceramide sulfotransferase activity"/>
    <property type="evidence" value="ECO:0007669"/>
    <property type="project" value="InterPro"/>
</dbReference>
<dbReference type="Gene3D" id="3.40.50.300">
    <property type="entry name" value="P-loop containing nucleotide triphosphate hydrolases"/>
    <property type="match status" value="1"/>
</dbReference>